<dbReference type="SUPFAM" id="SSF103473">
    <property type="entry name" value="MFS general substrate transporter"/>
    <property type="match status" value="1"/>
</dbReference>
<dbReference type="Gene3D" id="1.20.1250.20">
    <property type="entry name" value="MFS general substrate transporter like domains"/>
    <property type="match status" value="1"/>
</dbReference>
<name>A0AAJ5QP64_9ENTR</name>
<gene>
    <name evidence="8" type="ORF">OR613_14710</name>
</gene>
<sequence length="405" mass="43687">MLQVTQTFNHKALMRIAIVMAFIQFTNALEYMALTPVFAFMADGLAVPVSFSGYVSGMYTLGAVLSGMVAFYMIDRVNKKRFLIRNMVLLAVLTFLSTLMTHFGALLALRFCAGLVGGTTMGVGMSILINCAPLNLRGKMLATVIASFSMVSIVGMPAVLFLCTHNGWHSALWLISSLCLLSVPLIILIVPRDTLPAGVKRNLSIDAQTLLFASCPALVQFSPMLIIPVLTPLMTQYMGAAQNLLPFLFLSGGIAGYLSTKITGILISHLSALMLATISTLLFVASLLLPAMGYHNAVLFITLFTGAAYSRLVAASSVAVRYPEDERRASFTSLQTAIMYLITTLAFFLSSLLLPDPGITTQNLNRLLVVSALAACGFPVMVIILQKKLAKRIIRPVVELSGNDV</sequence>
<keyword evidence="4 6" id="KW-1133">Transmembrane helix</keyword>
<dbReference type="PROSITE" id="PS50850">
    <property type="entry name" value="MFS"/>
    <property type="match status" value="1"/>
</dbReference>
<comment type="subcellular location">
    <subcellularLocation>
        <location evidence="1">Cell membrane</location>
        <topology evidence="1">Multi-pass membrane protein</topology>
    </subcellularLocation>
</comment>
<evidence type="ECO:0000256" key="4">
    <source>
        <dbReference type="ARBA" id="ARBA00022989"/>
    </source>
</evidence>
<feature type="transmembrane region" description="Helical" evidence="6">
    <location>
        <begin position="366"/>
        <end position="385"/>
    </location>
</feature>
<keyword evidence="3 6" id="KW-0812">Transmembrane</keyword>
<proteinExistence type="predicted"/>
<dbReference type="GO" id="GO:0022857">
    <property type="term" value="F:transmembrane transporter activity"/>
    <property type="evidence" value="ECO:0007669"/>
    <property type="project" value="InterPro"/>
</dbReference>
<feature type="transmembrane region" description="Helical" evidence="6">
    <location>
        <begin position="54"/>
        <end position="74"/>
    </location>
</feature>
<dbReference type="PANTHER" id="PTHR43124:SF3">
    <property type="entry name" value="CHLORAMPHENICOL EFFLUX PUMP RV0191"/>
    <property type="match status" value="1"/>
</dbReference>
<keyword evidence="5 6" id="KW-0472">Membrane</keyword>
<feature type="transmembrane region" description="Helical" evidence="6">
    <location>
        <begin position="334"/>
        <end position="354"/>
    </location>
</feature>
<keyword evidence="9" id="KW-1185">Reference proteome</keyword>
<dbReference type="AlphaFoldDB" id="A0AAJ5QP64"/>
<feature type="transmembrane region" description="Helical" evidence="6">
    <location>
        <begin position="270"/>
        <end position="291"/>
    </location>
</feature>
<dbReference type="InterPro" id="IPR020846">
    <property type="entry name" value="MFS_dom"/>
</dbReference>
<feature type="transmembrane region" description="Helical" evidence="6">
    <location>
        <begin position="237"/>
        <end position="258"/>
    </location>
</feature>
<feature type="domain" description="Major facilitator superfamily (MFS) profile" evidence="7">
    <location>
        <begin position="16"/>
        <end position="389"/>
    </location>
</feature>
<feature type="transmembrane region" description="Helical" evidence="6">
    <location>
        <begin position="210"/>
        <end position="231"/>
    </location>
</feature>
<evidence type="ECO:0000313" key="8">
    <source>
        <dbReference type="EMBL" id="WBW59296.1"/>
    </source>
</evidence>
<dbReference type="InterPro" id="IPR050189">
    <property type="entry name" value="MFS_Efflux_Transporters"/>
</dbReference>
<feature type="transmembrane region" description="Helical" evidence="6">
    <location>
        <begin position="83"/>
        <end position="101"/>
    </location>
</feature>
<organism evidence="8 9">
    <name type="scientific">Klebsiella electrica</name>
    <dbReference type="NCBI Taxonomy" id="1259973"/>
    <lineage>
        <taxon>Bacteria</taxon>
        <taxon>Pseudomonadati</taxon>
        <taxon>Pseudomonadota</taxon>
        <taxon>Gammaproteobacteria</taxon>
        <taxon>Enterobacterales</taxon>
        <taxon>Enterobacteriaceae</taxon>
        <taxon>Klebsiella/Raoultella group</taxon>
        <taxon>Klebsiella</taxon>
    </lineage>
</organism>
<evidence type="ECO:0000256" key="1">
    <source>
        <dbReference type="ARBA" id="ARBA00004651"/>
    </source>
</evidence>
<dbReference type="Proteomes" id="UP001210130">
    <property type="component" value="Chromosome"/>
</dbReference>
<feature type="transmembrane region" description="Helical" evidence="6">
    <location>
        <begin position="12"/>
        <end position="34"/>
    </location>
</feature>
<dbReference type="RefSeq" id="WP_131050068.1">
    <property type="nucleotide sequence ID" value="NZ_CP041247.1"/>
</dbReference>
<protein>
    <submittedName>
        <fullName evidence="8">MFS transporter</fullName>
    </submittedName>
</protein>
<evidence type="ECO:0000256" key="2">
    <source>
        <dbReference type="ARBA" id="ARBA00022475"/>
    </source>
</evidence>
<keyword evidence="2" id="KW-1003">Cell membrane</keyword>
<feature type="transmembrane region" description="Helical" evidence="6">
    <location>
        <begin position="141"/>
        <end position="162"/>
    </location>
</feature>
<feature type="transmembrane region" description="Helical" evidence="6">
    <location>
        <begin position="297"/>
        <end position="322"/>
    </location>
</feature>
<feature type="transmembrane region" description="Helical" evidence="6">
    <location>
        <begin position="107"/>
        <end position="129"/>
    </location>
</feature>
<evidence type="ECO:0000256" key="5">
    <source>
        <dbReference type="ARBA" id="ARBA00023136"/>
    </source>
</evidence>
<dbReference type="PANTHER" id="PTHR43124">
    <property type="entry name" value="PURINE EFFLUX PUMP PBUE"/>
    <property type="match status" value="1"/>
</dbReference>
<evidence type="ECO:0000256" key="3">
    <source>
        <dbReference type="ARBA" id="ARBA00022692"/>
    </source>
</evidence>
<evidence type="ECO:0000259" key="7">
    <source>
        <dbReference type="PROSITE" id="PS50850"/>
    </source>
</evidence>
<dbReference type="Pfam" id="PF07690">
    <property type="entry name" value="MFS_1"/>
    <property type="match status" value="1"/>
</dbReference>
<dbReference type="EMBL" id="CP112887">
    <property type="protein sequence ID" value="WBW59296.1"/>
    <property type="molecule type" value="Genomic_DNA"/>
</dbReference>
<dbReference type="InterPro" id="IPR011701">
    <property type="entry name" value="MFS"/>
</dbReference>
<dbReference type="GO" id="GO:0005886">
    <property type="term" value="C:plasma membrane"/>
    <property type="evidence" value="ECO:0007669"/>
    <property type="project" value="UniProtKB-SubCell"/>
</dbReference>
<reference evidence="8 9" key="1">
    <citation type="journal article" date="2023" name="Microbiol. Resour. Announc.">
        <title>Complete Genome Sequence of the First Colistin-Resistant Raoultella electrica Strain.</title>
        <authorList>
            <person name="Aldeia C."/>
            <person name="Campos-Madueno E.I."/>
            <person name="Sendi P."/>
            <person name="Endimiani A."/>
        </authorList>
    </citation>
    <scope>NUCLEOTIDE SEQUENCE [LARGE SCALE GENOMIC DNA]</scope>
    <source>
        <strain evidence="8 9">S2-IND-01-C</strain>
    </source>
</reference>
<accession>A0AAJ5QP64</accession>
<dbReference type="InterPro" id="IPR036259">
    <property type="entry name" value="MFS_trans_sf"/>
</dbReference>
<evidence type="ECO:0000313" key="9">
    <source>
        <dbReference type="Proteomes" id="UP001210130"/>
    </source>
</evidence>
<evidence type="ECO:0000256" key="6">
    <source>
        <dbReference type="SAM" id="Phobius"/>
    </source>
</evidence>
<feature type="transmembrane region" description="Helical" evidence="6">
    <location>
        <begin position="168"/>
        <end position="190"/>
    </location>
</feature>